<dbReference type="GO" id="GO:0005524">
    <property type="term" value="F:ATP binding"/>
    <property type="evidence" value="ECO:0007669"/>
    <property type="project" value="UniProtKB-KW"/>
</dbReference>
<evidence type="ECO:0000313" key="10">
    <source>
        <dbReference type="Proteomes" id="UP000054560"/>
    </source>
</evidence>
<dbReference type="InterPro" id="IPR045311">
    <property type="entry name" value="LC-FACS_euk"/>
</dbReference>
<dbReference type="STRING" id="667725.A0A0L0G2P3"/>
<keyword evidence="5 7" id="KW-0067">ATP-binding</keyword>
<keyword evidence="4 7" id="KW-0276">Fatty acid metabolism</keyword>
<dbReference type="eggNOG" id="KOG1256">
    <property type="taxonomic scope" value="Eukaryota"/>
</dbReference>
<dbReference type="GO" id="GO:0004467">
    <property type="term" value="F:long-chain fatty acid-CoA ligase activity"/>
    <property type="evidence" value="ECO:0007669"/>
    <property type="project" value="UniProtKB-EC"/>
</dbReference>
<evidence type="ECO:0000256" key="2">
    <source>
        <dbReference type="ARBA" id="ARBA00022598"/>
    </source>
</evidence>
<evidence type="ECO:0000256" key="6">
    <source>
        <dbReference type="ARBA" id="ARBA00026121"/>
    </source>
</evidence>
<dbReference type="EMBL" id="KQ241840">
    <property type="protein sequence ID" value="KNC83355.1"/>
    <property type="molecule type" value="Genomic_DNA"/>
</dbReference>
<keyword evidence="7" id="KW-0443">Lipid metabolism</keyword>
<evidence type="ECO:0000256" key="7">
    <source>
        <dbReference type="RuleBase" id="RU369030"/>
    </source>
</evidence>
<dbReference type="PROSITE" id="PS00455">
    <property type="entry name" value="AMP_BINDING"/>
    <property type="match status" value="1"/>
</dbReference>
<evidence type="ECO:0000256" key="4">
    <source>
        <dbReference type="ARBA" id="ARBA00022832"/>
    </source>
</evidence>
<comment type="function">
    <text evidence="7">Catalyzes the conversion of long-chain fatty acids to their active form acyl-CoAs for both synthesis of cellular lipids, and degradation via beta-oxidation.</text>
</comment>
<dbReference type="GO" id="GO:0005783">
    <property type="term" value="C:endoplasmic reticulum"/>
    <property type="evidence" value="ECO:0007669"/>
    <property type="project" value="TreeGrafter"/>
</dbReference>
<dbReference type="OrthoDB" id="1700726at2759"/>
<gene>
    <name evidence="9" type="ORF">SARC_04386</name>
</gene>
<dbReference type="InterPro" id="IPR020845">
    <property type="entry name" value="AMP-binding_CS"/>
</dbReference>
<dbReference type="RefSeq" id="XP_014157257.1">
    <property type="nucleotide sequence ID" value="XM_014301782.1"/>
</dbReference>
<proteinExistence type="inferred from homology"/>
<dbReference type="InterPro" id="IPR000873">
    <property type="entry name" value="AMP-dep_synth/lig_dom"/>
</dbReference>
<comment type="similarity">
    <text evidence="1 7">Belongs to the ATP-dependent AMP-binding enzyme family.</text>
</comment>
<keyword evidence="3 7" id="KW-0547">Nucleotide-binding</keyword>
<dbReference type="GO" id="GO:0016020">
    <property type="term" value="C:membrane"/>
    <property type="evidence" value="ECO:0007669"/>
    <property type="project" value="TreeGrafter"/>
</dbReference>
<evidence type="ECO:0000259" key="8">
    <source>
        <dbReference type="Pfam" id="PF00501"/>
    </source>
</evidence>
<dbReference type="EC" id="6.2.1.3" evidence="6 7"/>
<dbReference type="Proteomes" id="UP000054560">
    <property type="component" value="Unassembled WGS sequence"/>
</dbReference>
<evidence type="ECO:0000313" key="9">
    <source>
        <dbReference type="EMBL" id="KNC83355.1"/>
    </source>
</evidence>
<sequence>MSAPQEKKACFPNPQNPELSMQSVVADNADWGSSAHRFPFYVDGKATWPAELLSDTPGRTTSYQSFQTSVASNKDRPYLGERTVVHNEDGSTTAGDYKFISFKEADETATHIGSALKSLGVAKNQPVGLYSKNRVEWSMTDHALSSYTLPSVAIYDTLGPTSVHYVMEHSEMVAAFFEKIRLESVLEAIGKGLPNLKHVICFDEVTSEDKARFSDAGVTLFYLKELVDMGAKNVAEHDPPTPEDVAVLMYTSGTTGNPKGVQITHRNLMSDVVSLQHRLHIGNQDIHFSFLPLAHIFERVVQAVCISQGCCIGYYQGKLPELMLDIQALRPTFFIAVPRILSRIYDKIRQGVKAGGPEKEAAFEGAYNMRLAALARGEDTPVLNEKVFDRMSMALGGRVKWILTGSAPLGVAVHEFLRVCVCPVIMVGYGLTETTAGATLTHYNDMKLGHVGSPMASNEVKLVSIPEMNYLTTDELPRGEVCVRGTNVFGSYLKNPEKTKEDIDEEGWFHTGDVGRWNADGTLSIIDRQKSIFKLSQGEYLAAENLEAMYGKCDHVAQVFVTGDSFHAYPVAVVVPDHELILAWAKANNVPGDVASIAKSAELKALLTSELEAMHKESKLKGFEKLKDFIVEPELFSIDNELLTPTFKLKRVNATKKYQGQIEQLYDEIENVSNLSKTTI</sequence>
<keyword evidence="2 7" id="KW-0436">Ligase</keyword>
<keyword evidence="10" id="KW-1185">Reference proteome</keyword>
<feature type="domain" description="AMP-dependent synthetase/ligase" evidence="8">
    <location>
        <begin position="87"/>
        <end position="493"/>
    </location>
</feature>
<dbReference type="AlphaFoldDB" id="A0A0L0G2P3"/>
<evidence type="ECO:0000256" key="5">
    <source>
        <dbReference type="ARBA" id="ARBA00022840"/>
    </source>
</evidence>
<comment type="catalytic activity">
    <reaction evidence="7">
        <text>a long-chain fatty acid + ATP + CoA = a long-chain fatty acyl-CoA + AMP + diphosphate</text>
        <dbReference type="Rhea" id="RHEA:15421"/>
        <dbReference type="ChEBI" id="CHEBI:30616"/>
        <dbReference type="ChEBI" id="CHEBI:33019"/>
        <dbReference type="ChEBI" id="CHEBI:57287"/>
        <dbReference type="ChEBI" id="CHEBI:57560"/>
        <dbReference type="ChEBI" id="CHEBI:83139"/>
        <dbReference type="ChEBI" id="CHEBI:456215"/>
        <dbReference type="EC" id="6.2.1.3"/>
    </reaction>
</comment>
<dbReference type="SUPFAM" id="SSF56801">
    <property type="entry name" value="Acetyl-CoA synthetase-like"/>
    <property type="match status" value="1"/>
</dbReference>
<dbReference type="Gene3D" id="3.40.50.12780">
    <property type="entry name" value="N-terminal domain of ligase-like"/>
    <property type="match status" value="1"/>
</dbReference>
<dbReference type="Pfam" id="PF00501">
    <property type="entry name" value="AMP-binding"/>
    <property type="match status" value="1"/>
</dbReference>
<dbReference type="PANTHER" id="PTHR43272">
    <property type="entry name" value="LONG-CHAIN-FATTY-ACID--COA LIGASE"/>
    <property type="match status" value="1"/>
</dbReference>
<dbReference type="CDD" id="cd05927">
    <property type="entry name" value="LC-FACS_euk"/>
    <property type="match status" value="1"/>
</dbReference>
<dbReference type="InterPro" id="IPR042099">
    <property type="entry name" value="ANL_N_sf"/>
</dbReference>
<reference evidence="9 10" key="1">
    <citation type="submission" date="2011-02" db="EMBL/GenBank/DDBJ databases">
        <title>The Genome Sequence of Sphaeroforma arctica JP610.</title>
        <authorList>
            <consortium name="The Broad Institute Genome Sequencing Platform"/>
            <person name="Russ C."/>
            <person name="Cuomo C."/>
            <person name="Young S.K."/>
            <person name="Zeng Q."/>
            <person name="Gargeya S."/>
            <person name="Alvarado L."/>
            <person name="Berlin A."/>
            <person name="Chapman S.B."/>
            <person name="Chen Z."/>
            <person name="Freedman E."/>
            <person name="Gellesch M."/>
            <person name="Goldberg J."/>
            <person name="Griggs A."/>
            <person name="Gujja S."/>
            <person name="Heilman E."/>
            <person name="Heiman D."/>
            <person name="Howarth C."/>
            <person name="Mehta T."/>
            <person name="Neiman D."/>
            <person name="Pearson M."/>
            <person name="Roberts A."/>
            <person name="Saif S."/>
            <person name="Shea T."/>
            <person name="Shenoy N."/>
            <person name="Sisk P."/>
            <person name="Stolte C."/>
            <person name="Sykes S."/>
            <person name="White J."/>
            <person name="Yandava C."/>
            <person name="Burger G."/>
            <person name="Gray M.W."/>
            <person name="Holland P.W.H."/>
            <person name="King N."/>
            <person name="Lang F.B.F."/>
            <person name="Roger A.J."/>
            <person name="Ruiz-Trillo I."/>
            <person name="Haas B."/>
            <person name="Nusbaum C."/>
            <person name="Birren B."/>
        </authorList>
    </citation>
    <scope>NUCLEOTIDE SEQUENCE [LARGE SCALE GENOMIC DNA]</scope>
    <source>
        <strain evidence="9 10">JP610</strain>
    </source>
</reference>
<evidence type="ECO:0000256" key="1">
    <source>
        <dbReference type="ARBA" id="ARBA00006432"/>
    </source>
</evidence>
<evidence type="ECO:0000256" key="3">
    <source>
        <dbReference type="ARBA" id="ARBA00022741"/>
    </source>
</evidence>
<dbReference type="GeneID" id="25904890"/>
<name>A0A0L0G2P3_9EUKA</name>
<accession>A0A0L0G2P3</accession>
<dbReference type="PANTHER" id="PTHR43272:SF33">
    <property type="entry name" value="AMP-BINDING DOMAIN-CONTAINING PROTEIN-RELATED"/>
    <property type="match status" value="1"/>
</dbReference>
<organism evidence="9 10">
    <name type="scientific">Sphaeroforma arctica JP610</name>
    <dbReference type="NCBI Taxonomy" id="667725"/>
    <lineage>
        <taxon>Eukaryota</taxon>
        <taxon>Ichthyosporea</taxon>
        <taxon>Ichthyophonida</taxon>
        <taxon>Sphaeroforma</taxon>
    </lineage>
</organism>
<protein>
    <recommendedName>
        <fullName evidence="6 7">Long-chain-fatty-acid--CoA ligase</fullName>
        <ecNumber evidence="6 7">6.2.1.3</ecNumber>
    </recommendedName>
</protein>